<feature type="domain" description="Squalene epoxidase" evidence="10">
    <location>
        <begin position="190"/>
        <end position="459"/>
    </location>
</feature>
<dbReference type="InterPro" id="IPR036188">
    <property type="entry name" value="FAD/NAD-bd_sf"/>
</dbReference>
<dbReference type="GO" id="GO:0016020">
    <property type="term" value="C:membrane"/>
    <property type="evidence" value="ECO:0007669"/>
    <property type="project" value="UniProtKB-SubCell"/>
</dbReference>
<reference evidence="11 12" key="1">
    <citation type="submission" date="2022-07" db="EMBL/GenBank/DDBJ databases">
        <title>Genome-wide signatures of adaptation to extreme environments.</title>
        <authorList>
            <person name="Cho C.H."/>
            <person name="Yoon H.S."/>
        </authorList>
    </citation>
    <scope>NUCLEOTIDE SEQUENCE [LARGE SCALE GENOMIC DNA]</scope>
    <source>
        <strain evidence="11 12">108.79 E11</strain>
    </source>
</reference>
<name>A0AAV9IAN3_9RHOD</name>
<dbReference type="PRINTS" id="PR00420">
    <property type="entry name" value="RNGMNOXGNASE"/>
</dbReference>
<sequence length="497" mass="55328">MENFDVIVVGAGVAGASLATVLGRNGKKVLCIERDLQEPDRIVGELLQPGGCRKLVQLGLEEALKGIDAQKVFGYGIFLREKRTKVYYLPKEQQALEDKNEEEAAAFSKDMCVGRSFHNGRFVQKLRKLAMQEKNVTLMQGNVYDLILKNKNTNIEVSTDLGSVEDSSSNVVVTGVKYKNKQGDLVSVSAPLTIVCDGCFSRFRSKVNKAAEFKVFSYFVGLILENCNLPYPNFGHVILGDPAPVLFYPISSTETRCLVDIPSKFMQQEGGSWTTESYMRDVVAPQLPEELRDAFLVSLNKGKYKMMPNRVMPARPASLPGVILLGDSFNMRHPLTGGGMTVALSDIALLNELLSPLSDFCDWNSIDRALQVFYRERRKYCSTINILANALYSVFCATGCAESDEMRSACFDYLAKGGRLATDPVSMLGGLQSSPYLLLTHFFAVALYGCGRQLKYFPSWERVRTSWSLFRHAFNIVKPLIDDENVTFLSKIPISHI</sequence>
<evidence type="ECO:0000256" key="4">
    <source>
        <dbReference type="ARBA" id="ARBA00012312"/>
    </source>
</evidence>
<dbReference type="EMBL" id="JANCYU010000023">
    <property type="protein sequence ID" value="KAK4524403.1"/>
    <property type="molecule type" value="Genomic_DNA"/>
</dbReference>
<proteinExistence type="inferred from homology"/>
<dbReference type="GO" id="GO:0005783">
    <property type="term" value="C:endoplasmic reticulum"/>
    <property type="evidence" value="ECO:0007669"/>
    <property type="project" value="TreeGrafter"/>
</dbReference>
<keyword evidence="5 9" id="KW-0285">Flavoprotein</keyword>
<keyword evidence="6 9" id="KW-0274">FAD</keyword>
<evidence type="ECO:0000256" key="5">
    <source>
        <dbReference type="ARBA" id="ARBA00022630"/>
    </source>
</evidence>
<evidence type="ECO:0000256" key="2">
    <source>
        <dbReference type="ARBA" id="ARBA00004370"/>
    </source>
</evidence>
<comment type="cofactor">
    <cofactor evidence="1 9">
        <name>FAD</name>
        <dbReference type="ChEBI" id="CHEBI:57692"/>
    </cofactor>
</comment>
<dbReference type="InterPro" id="IPR040125">
    <property type="entry name" value="Squalene_monox"/>
</dbReference>
<keyword evidence="12" id="KW-1185">Reference proteome</keyword>
<dbReference type="GO" id="GO:0016126">
    <property type="term" value="P:sterol biosynthetic process"/>
    <property type="evidence" value="ECO:0007669"/>
    <property type="project" value="UniProtKB-UniRule"/>
</dbReference>
<comment type="caution">
    <text evidence="11">The sequence shown here is derived from an EMBL/GenBank/DDBJ whole genome shotgun (WGS) entry which is preliminary data.</text>
</comment>
<evidence type="ECO:0000256" key="6">
    <source>
        <dbReference type="ARBA" id="ARBA00022827"/>
    </source>
</evidence>
<evidence type="ECO:0000313" key="11">
    <source>
        <dbReference type="EMBL" id="KAK4524403.1"/>
    </source>
</evidence>
<dbReference type="Pfam" id="PF08491">
    <property type="entry name" value="SE"/>
    <property type="match status" value="1"/>
</dbReference>
<protein>
    <recommendedName>
        <fullName evidence="4 9">Squalene monooxygenase</fullName>
        <ecNumber evidence="4 9">1.14.14.17</ecNumber>
    </recommendedName>
</protein>
<dbReference type="GO" id="GO:0004506">
    <property type="term" value="F:squalene monooxygenase activity"/>
    <property type="evidence" value="ECO:0007669"/>
    <property type="project" value="UniProtKB-UniRule"/>
</dbReference>
<dbReference type="GO" id="GO:0050660">
    <property type="term" value="F:flavin adenine dinucleotide binding"/>
    <property type="evidence" value="ECO:0007669"/>
    <property type="project" value="UniProtKB-UniRule"/>
</dbReference>
<gene>
    <name evidence="11" type="ORF">GAYE_SCF03G2304</name>
</gene>
<dbReference type="EC" id="1.14.14.17" evidence="4 9"/>
<evidence type="ECO:0000256" key="1">
    <source>
        <dbReference type="ARBA" id="ARBA00001974"/>
    </source>
</evidence>
<evidence type="ECO:0000256" key="7">
    <source>
        <dbReference type="ARBA" id="ARBA00023002"/>
    </source>
</evidence>
<evidence type="ECO:0000256" key="8">
    <source>
        <dbReference type="ARBA" id="ARBA00023136"/>
    </source>
</evidence>
<comment type="similarity">
    <text evidence="3 9">Belongs to the squalene monooxygenase family.</text>
</comment>
<comment type="subcellular location">
    <subcellularLocation>
        <location evidence="2">Membrane</location>
    </subcellularLocation>
</comment>
<dbReference type="PANTHER" id="PTHR10835:SF0">
    <property type="entry name" value="SQUALENE MONOOXYGENASE"/>
    <property type="match status" value="1"/>
</dbReference>
<dbReference type="SUPFAM" id="SSF51905">
    <property type="entry name" value="FAD/NAD(P)-binding domain"/>
    <property type="match status" value="1"/>
</dbReference>
<comment type="function">
    <text evidence="9">Catalyzes the stereospecific oxidation of squalene to (S)-2,3-epoxysqualene, and is considered to be a rate-limiting enzyme in steroid biosynthesis.</text>
</comment>
<evidence type="ECO:0000256" key="3">
    <source>
        <dbReference type="ARBA" id="ARBA00008802"/>
    </source>
</evidence>
<comment type="catalytic activity">
    <reaction evidence="9">
        <text>squalene + reduced [NADPH--hemoprotein reductase] + O2 = (S)-2,3-epoxysqualene + oxidized [NADPH--hemoprotein reductase] + H2O + H(+)</text>
        <dbReference type="Rhea" id="RHEA:25282"/>
        <dbReference type="Rhea" id="RHEA-COMP:11964"/>
        <dbReference type="Rhea" id="RHEA-COMP:11965"/>
        <dbReference type="ChEBI" id="CHEBI:15377"/>
        <dbReference type="ChEBI" id="CHEBI:15378"/>
        <dbReference type="ChEBI" id="CHEBI:15379"/>
        <dbReference type="ChEBI" id="CHEBI:15440"/>
        <dbReference type="ChEBI" id="CHEBI:15441"/>
        <dbReference type="ChEBI" id="CHEBI:57618"/>
        <dbReference type="ChEBI" id="CHEBI:58210"/>
        <dbReference type="EC" id="1.14.14.17"/>
    </reaction>
</comment>
<dbReference type="InterPro" id="IPR013698">
    <property type="entry name" value="Squalene_epoxidase"/>
</dbReference>
<dbReference type="AlphaFoldDB" id="A0AAV9IAN3"/>
<keyword evidence="7 9" id="KW-0560">Oxidoreductase</keyword>
<keyword evidence="8" id="KW-0472">Membrane</keyword>
<organism evidence="11 12">
    <name type="scientific">Galdieria yellowstonensis</name>
    <dbReference type="NCBI Taxonomy" id="3028027"/>
    <lineage>
        <taxon>Eukaryota</taxon>
        <taxon>Rhodophyta</taxon>
        <taxon>Bangiophyceae</taxon>
        <taxon>Galdieriales</taxon>
        <taxon>Galdieriaceae</taxon>
        <taxon>Galdieria</taxon>
    </lineage>
</organism>
<accession>A0AAV9IAN3</accession>
<dbReference type="Gene3D" id="3.50.50.60">
    <property type="entry name" value="FAD/NAD(P)-binding domain"/>
    <property type="match status" value="1"/>
</dbReference>
<dbReference type="PANTHER" id="PTHR10835">
    <property type="entry name" value="SQUALENE MONOOXYGENASE"/>
    <property type="match status" value="1"/>
</dbReference>
<dbReference type="Proteomes" id="UP001300502">
    <property type="component" value="Unassembled WGS sequence"/>
</dbReference>
<evidence type="ECO:0000313" key="12">
    <source>
        <dbReference type="Proteomes" id="UP001300502"/>
    </source>
</evidence>
<evidence type="ECO:0000256" key="9">
    <source>
        <dbReference type="RuleBase" id="RU367121"/>
    </source>
</evidence>
<evidence type="ECO:0000259" key="10">
    <source>
        <dbReference type="Pfam" id="PF08491"/>
    </source>
</evidence>